<evidence type="ECO:0008006" key="5">
    <source>
        <dbReference type="Google" id="ProtNLM"/>
    </source>
</evidence>
<feature type="compositionally biased region" description="Polar residues" evidence="2">
    <location>
        <begin position="782"/>
        <end position="799"/>
    </location>
</feature>
<feature type="compositionally biased region" description="Low complexity" evidence="2">
    <location>
        <begin position="446"/>
        <end position="457"/>
    </location>
</feature>
<evidence type="ECO:0000256" key="2">
    <source>
        <dbReference type="SAM" id="MobiDB-lite"/>
    </source>
</evidence>
<evidence type="ECO:0000313" key="4">
    <source>
        <dbReference type="Proteomes" id="UP001461498"/>
    </source>
</evidence>
<feature type="compositionally biased region" description="Polar residues" evidence="2">
    <location>
        <begin position="463"/>
        <end position="477"/>
    </location>
</feature>
<dbReference type="Proteomes" id="UP001461498">
    <property type="component" value="Unassembled WGS sequence"/>
</dbReference>
<feature type="compositionally biased region" description="Polar residues" evidence="2">
    <location>
        <begin position="835"/>
        <end position="849"/>
    </location>
</feature>
<feature type="coiled-coil region" evidence="1">
    <location>
        <begin position="1338"/>
        <end position="1386"/>
    </location>
</feature>
<feature type="compositionally biased region" description="Pro residues" evidence="2">
    <location>
        <begin position="1043"/>
        <end position="1056"/>
    </location>
</feature>
<feature type="compositionally biased region" description="Low complexity" evidence="2">
    <location>
        <begin position="822"/>
        <end position="834"/>
    </location>
</feature>
<gene>
    <name evidence="3" type="ORF">O3M35_005550</name>
</gene>
<feature type="compositionally biased region" description="Polar residues" evidence="2">
    <location>
        <begin position="213"/>
        <end position="227"/>
    </location>
</feature>
<proteinExistence type="predicted"/>
<evidence type="ECO:0000313" key="3">
    <source>
        <dbReference type="EMBL" id="KAK9510853.1"/>
    </source>
</evidence>
<feature type="region of interest" description="Disordered" evidence="2">
    <location>
        <begin position="1007"/>
        <end position="1056"/>
    </location>
</feature>
<dbReference type="PANTHER" id="PTHR40240">
    <property type="entry name" value="PLEXUS, ISOFORM A"/>
    <property type="match status" value="1"/>
</dbReference>
<organism evidence="3 4">
    <name type="scientific">Rhynocoris fuscipes</name>
    <dbReference type="NCBI Taxonomy" id="488301"/>
    <lineage>
        <taxon>Eukaryota</taxon>
        <taxon>Metazoa</taxon>
        <taxon>Ecdysozoa</taxon>
        <taxon>Arthropoda</taxon>
        <taxon>Hexapoda</taxon>
        <taxon>Insecta</taxon>
        <taxon>Pterygota</taxon>
        <taxon>Neoptera</taxon>
        <taxon>Paraneoptera</taxon>
        <taxon>Hemiptera</taxon>
        <taxon>Heteroptera</taxon>
        <taxon>Panheteroptera</taxon>
        <taxon>Cimicomorpha</taxon>
        <taxon>Reduviidae</taxon>
        <taxon>Harpactorinae</taxon>
        <taxon>Harpactorini</taxon>
        <taxon>Rhynocoris</taxon>
    </lineage>
</organism>
<protein>
    <recommendedName>
        <fullName evidence="5">Genetic suppressor element-like domain-containing protein</fullName>
    </recommendedName>
</protein>
<sequence>MYPTNPMSEKPYLVAGRHPELDLNNIGPDGLKQTLPGQLIPAQPPHQQPPPPPAVCFVCGHAGHCQEYGLRSTPTDNPHQPYFPFLETHEPPPGYNRSRSADGGVVRACYLCYSLLNQQWDRYQKDNTPLSRRIYWLKRVDNGAYTGVEMGMQGEYAADMLGLTARASYRDSGLSSLEENTAPPPPPSISYSKNSDSALDLRQSPSIPGASNGGHSNPGSYTSSTGTDILDLSMPDKNSNTQVCYVCGEEHSRGSLSHIAAKPLPNQPFFPSLMLHSRPARSRPMDSHGRVLACQACQQHLLQQWQMYQSQCVPHAERNYSLRKRSPAAPAPGHDTFVCYTCGLEYPTSCLRTMYTAPNSASATYYPFIANIERPSRATPINARGEVEVCSICYKAIPQKHQGYSTPEPSKPSQNAVQNQQQPNSTSQVNNVKSPDIRFRPYDLLSKPSTKQSTSSSGKEACVTTSRTPTPGQQQTGLVAPPPPPPPPALGTIRCPVCSTVVPRSDSEWVPTSAEGINSHAMHFPCLRPLLAAAAPDCCDATGRVLICSKCLARLATQWDLMEADRVPLEVRRYDVPGICANGATVISQPIHQGSSIYCFLCGLHSDLTLARVLYSRPQGRNAPFFPSLLLHQSSSNTEQLREDGSALVCTFCYHTVLAQWRRSGPNVNPETRNYNWHDYICYVCGITTYRRRVRALPVKDFPFLRYHRQPDRSLLLENGDLAVVCLDCYESLRAQSLEYERWGLPPEKRQYNWIARPPPPEDSPDVTVARLPSGRRYEDTIVSTALPNRSSSKKNVPTNQSKSSSSNDKRSQSNLIKTDQSGSKSKNLSSSGSAITSVNTPRVSSVSMPATVMPPQQPAPPQQGRSFAAFLRNLASKQSTQENEEQNRSVSPKNRVAPAPLVRAPSPTNNKLHDKDHSSSRSGFQPYRPQESSRIPPMSIPLEYQYHPPLYPQHLPAAYRLEEQLYLERCGLGVYPPAYHAGLYPIMPSPLLLPPALHERMKLEEEHRMREHERREKTKRSPRASPSHSQELPRKSSSRSGEPPPPPVQQQPPPVVAAQPKFVRPFEDYPVTRRKSPVREEKKEHWINFDLSASIVDQFLASCTSGGIIHGKPRTTVEDPNKQTSEQVISKLDQMYNLREQTGEQELDVLEDIIGYIDTEPLIVSAPPNREPQSKEKQEFLRALEIGTRRAIGELELRILLKRKVVPEIKVEPCEEEEEVLKCLDLPLPVVDPVAIDQDVTKRQFFTDIGLELVSEEKRQDYEISWNEVLSERRRKDRVDGLVVYLEQFNERLRSVSSPRSRNIPDYSRLHSLIMMYIQSNCLHKRDHEIEFLRRLQEERKHKLDSSQAEMKRLESELSRLKGLRKRLNIERAQTQTQIDRLNESARDLGRLLGGVTCTSNIAHNSARISPVSLTFTSSASTPMASISSPANNSSLHVSFNNPGAAMTKR</sequence>
<dbReference type="PANTHER" id="PTHR40240:SF1">
    <property type="entry name" value="PLEXUS, ISOFORM A"/>
    <property type="match status" value="1"/>
</dbReference>
<accession>A0AAW1DJ15</accession>
<keyword evidence="1" id="KW-0175">Coiled coil</keyword>
<feature type="compositionally biased region" description="Polar residues" evidence="2">
    <location>
        <begin position="402"/>
        <end position="433"/>
    </location>
</feature>
<feature type="region of interest" description="Disordered" evidence="2">
    <location>
        <begin position="754"/>
        <end position="864"/>
    </location>
</feature>
<name>A0AAW1DJ15_9HEMI</name>
<feature type="region of interest" description="Disordered" evidence="2">
    <location>
        <begin position="172"/>
        <end position="233"/>
    </location>
</feature>
<comment type="caution">
    <text evidence="3">The sequence shown here is derived from an EMBL/GenBank/DDBJ whole genome shotgun (WGS) entry which is preliminary data.</text>
</comment>
<reference evidence="3 4" key="1">
    <citation type="submission" date="2022-12" db="EMBL/GenBank/DDBJ databases">
        <title>Chromosome-level genome assembly of true bugs.</title>
        <authorList>
            <person name="Ma L."/>
            <person name="Li H."/>
        </authorList>
    </citation>
    <scope>NUCLEOTIDE SEQUENCE [LARGE SCALE GENOMIC DNA]</scope>
    <source>
        <strain evidence="3">Lab_2022b</strain>
    </source>
</reference>
<feature type="region of interest" description="Disordered" evidence="2">
    <location>
        <begin position="401"/>
        <end position="485"/>
    </location>
</feature>
<dbReference type="EMBL" id="JAPXFL010000002">
    <property type="protein sequence ID" value="KAK9510853.1"/>
    <property type="molecule type" value="Genomic_DNA"/>
</dbReference>
<feature type="compositionally biased region" description="Basic and acidic residues" evidence="2">
    <location>
        <begin position="1007"/>
        <end position="1017"/>
    </location>
</feature>
<evidence type="ECO:0000256" key="1">
    <source>
        <dbReference type="SAM" id="Coils"/>
    </source>
</evidence>
<feature type="region of interest" description="Disordered" evidence="2">
    <location>
        <begin position="878"/>
        <end position="936"/>
    </location>
</feature>
<keyword evidence="4" id="KW-1185">Reference proteome</keyword>